<dbReference type="Proteomes" id="UP000294508">
    <property type="component" value="Unassembled WGS sequence"/>
</dbReference>
<comment type="caution">
    <text evidence="1">The sequence shown here is derived from an EMBL/GenBank/DDBJ whole genome shotgun (WGS) entry which is preliminary data.</text>
</comment>
<proteinExistence type="predicted"/>
<evidence type="ECO:0008006" key="3">
    <source>
        <dbReference type="Google" id="ProtNLM"/>
    </source>
</evidence>
<dbReference type="InterPro" id="IPR023393">
    <property type="entry name" value="START-like_dom_sf"/>
</dbReference>
<dbReference type="RefSeq" id="WP_132211121.1">
    <property type="nucleotide sequence ID" value="NZ_SLWN01000007.1"/>
</dbReference>
<gene>
    <name evidence="1" type="ORF">EV652_107384</name>
</gene>
<sequence>MSEDRPRIAVTVAAPVEAVWDAMRNKEKIRHWHGWEYEGTEGGAGLEEEIDLIYFTQVTADEASGILTLGNGDEFVVEAVEGGSRITLTRAPYGANPEWDAYYDDVTEGWITFLHQLRFAMELHPGEPRRTLFYSGSGARSPIVELGVDLQPGGTPYELELIGEPAKGEVWFTSEHQVGLTVDGWGNGLLVLSHVPPSEKKPDGASMAILSMYGDVDRDSLDQRWKTWWESRYPAPLDLGG</sequence>
<organism evidence="1 2">
    <name type="scientific">Kribbella steppae</name>
    <dbReference type="NCBI Taxonomy" id="2512223"/>
    <lineage>
        <taxon>Bacteria</taxon>
        <taxon>Bacillati</taxon>
        <taxon>Actinomycetota</taxon>
        <taxon>Actinomycetes</taxon>
        <taxon>Propionibacteriales</taxon>
        <taxon>Kribbellaceae</taxon>
        <taxon>Kribbella</taxon>
    </lineage>
</organism>
<dbReference type="SUPFAM" id="SSF55961">
    <property type="entry name" value="Bet v1-like"/>
    <property type="match status" value="1"/>
</dbReference>
<accession>A0A4R2HDT4</accession>
<dbReference type="AlphaFoldDB" id="A0A4R2HDT4"/>
<keyword evidence="2" id="KW-1185">Reference proteome</keyword>
<evidence type="ECO:0000313" key="2">
    <source>
        <dbReference type="Proteomes" id="UP000294508"/>
    </source>
</evidence>
<name>A0A4R2HDT4_9ACTN</name>
<dbReference type="Gene3D" id="3.30.530.20">
    <property type="match status" value="1"/>
</dbReference>
<dbReference type="OrthoDB" id="3334241at2"/>
<dbReference type="EMBL" id="SLWN01000007">
    <property type="protein sequence ID" value="TCO26492.1"/>
    <property type="molecule type" value="Genomic_DNA"/>
</dbReference>
<evidence type="ECO:0000313" key="1">
    <source>
        <dbReference type="EMBL" id="TCO26492.1"/>
    </source>
</evidence>
<reference evidence="1 2" key="1">
    <citation type="journal article" date="2015" name="Stand. Genomic Sci.">
        <title>Genomic Encyclopedia of Bacterial and Archaeal Type Strains, Phase III: the genomes of soil and plant-associated and newly described type strains.</title>
        <authorList>
            <person name="Whitman W.B."/>
            <person name="Woyke T."/>
            <person name="Klenk H.P."/>
            <person name="Zhou Y."/>
            <person name="Lilburn T.G."/>
            <person name="Beck B.J."/>
            <person name="De Vos P."/>
            <person name="Vandamme P."/>
            <person name="Eisen J.A."/>
            <person name="Garrity G."/>
            <person name="Hugenholtz P."/>
            <person name="Kyrpides N.C."/>
        </authorList>
    </citation>
    <scope>NUCLEOTIDE SEQUENCE [LARGE SCALE GENOMIC DNA]</scope>
    <source>
        <strain evidence="1 2">VKM Ac-2572</strain>
    </source>
</reference>
<protein>
    <recommendedName>
        <fullName evidence="3">Activator of Hsp90 ATPase-like protein</fullName>
    </recommendedName>
</protein>